<protein>
    <recommendedName>
        <fullName evidence="4">Molybdopterin molybdenumtransferase</fullName>
        <ecNumber evidence="4">2.10.1.1</ecNumber>
    </recommendedName>
</protein>
<name>A0ABT8T8I9_9BACT</name>
<comment type="cofactor">
    <cofactor evidence="4">
        <name>Mg(2+)</name>
        <dbReference type="ChEBI" id="CHEBI:18420"/>
    </cofactor>
</comment>
<dbReference type="SUPFAM" id="SSF53218">
    <property type="entry name" value="Molybdenum cofactor biosynthesis proteins"/>
    <property type="match status" value="1"/>
</dbReference>
<evidence type="ECO:0000256" key="1">
    <source>
        <dbReference type="ARBA" id="ARBA00002901"/>
    </source>
</evidence>
<dbReference type="Gene3D" id="3.40.980.10">
    <property type="entry name" value="MoaB/Mog-like domain"/>
    <property type="match status" value="1"/>
</dbReference>
<keyword evidence="4" id="KW-0460">Magnesium</keyword>
<dbReference type="InterPro" id="IPR001453">
    <property type="entry name" value="MoaB/Mog_dom"/>
</dbReference>
<comment type="similarity">
    <text evidence="2 4">Belongs to the MoeA family.</text>
</comment>
<dbReference type="Pfam" id="PF03453">
    <property type="entry name" value="MoeA_N"/>
    <property type="match status" value="1"/>
</dbReference>
<comment type="caution">
    <text evidence="6">The sequence shown here is derived from an EMBL/GenBank/DDBJ whole genome shotgun (WGS) entry which is preliminary data.</text>
</comment>
<evidence type="ECO:0000259" key="5">
    <source>
        <dbReference type="SMART" id="SM00852"/>
    </source>
</evidence>
<evidence type="ECO:0000256" key="3">
    <source>
        <dbReference type="ARBA" id="ARBA00047317"/>
    </source>
</evidence>
<keyword evidence="4" id="KW-0500">Molybdenum</keyword>
<dbReference type="RefSeq" id="WP_302244818.1">
    <property type="nucleotide sequence ID" value="NZ_JAULJQ010000011.1"/>
</dbReference>
<comment type="pathway">
    <text evidence="4">Cofactor biosynthesis; molybdopterin biosynthesis.</text>
</comment>
<evidence type="ECO:0000313" key="6">
    <source>
        <dbReference type="EMBL" id="MDO2410039.1"/>
    </source>
</evidence>
<dbReference type="InterPro" id="IPR036135">
    <property type="entry name" value="MoeA_linker/N_sf"/>
</dbReference>
<dbReference type="PANTHER" id="PTHR10192:SF5">
    <property type="entry name" value="GEPHYRIN"/>
    <property type="match status" value="1"/>
</dbReference>
<dbReference type="SUPFAM" id="SSF63882">
    <property type="entry name" value="MoeA N-terminal region -like"/>
    <property type="match status" value="1"/>
</dbReference>
<dbReference type="EMBL" id="JAULJQ010000011">
    <property type="protein sequence ID" value="MDO2410039.1"/>
    <property type="molecule type" value="Genomic_DNA"/>
</dbReference>
<comment type="catalytic activity">
    <reaction evidence="3">
        <text>adenylyl-molybdopterin + molybdate = Mo-molybdopterin + AMP + H(+)</text>
        <dbReference type="Rhea" id="RHEA:35047"/>
        <dbReference type="ChEBI" id="CHEBI:15378"/>
        <dbReference type="ChEBI" id="CHEBI:36264"/>
        <dbReference type="ChEBI" id="CHEBI:62727"/>
        <dbReference type="ChEBI" id="CHEBI:71302"/>
        <dbReference type="ChEBI" id="CHEBI:456215"/>
        <dbReference type="EC" id="2.10.1.1"/>
    </reaction>
</comment>
<dbReference type="Proteomes" id="UP001171111">
    <property type="component" value="Unassembled WGS sequence"/>
</dbReference>
<dbReference type="InterPro" id="IPR036425">
    <property type="entry name" value="MoaB/Mog-like_dom_sf"/>
</dbReference>
<accession>A0ABT8T8I9</accession>
<dbReference type="CDD" id="cd00887">
    <property type="entry name" value="MoeA"/>
    <property type="match status" value="1"/>
</dbReference>
<dbReference type="EC" id="2.10.1.1" evidence="4"/>
<keyword evidence="7" id="KW-1185">Reference proteome</keyword>
<dbReference type="Gene3D" id="3.90.105.10">
    <property type="entry name" value="Molybdopterin biosynthesis moea protein, domain 2"/>
    <property type="match status" value="1"/>
</dbReference>
<evidence type="ECO:0000256" key="2">
    <source>
        <dbReference type="ARBA" id="ARBA00010763"/>
    </source>
</evidence>
<gene>
    <name evidence="6" type="ORF">Q2362_08070</name>
</gene>
<keyword evidence="4" id="KW-0501">Molybdenum cofactor biosynthesis</keyword>
<sequence length="403" mass="43408">MKSYNETLGDFLARVSEPSSIEFVELKNALGRVLACDAKASSDYPAMLTAAMDGIACKSSDIKAGAKLRIISSLPAGSMPSDEVVANTCVKSFTGALMSEGSDTLVPLENLEFTSQNNENYAIIKESVQAGFAVRQIGESYKKGEILLRSGSFIDYAAIAVLAELGIKQIGVYKKPKVALIATGSELVDVGLAKNPAQIYNSNAYALAALLENWGCEGVIYPIIKDNENALKACLNKAFSECDFIITTGGVSVGEFDFMRDFVRQSGEILVDKCAIKPGRHIKIARICGENSKVKKLVFALPGFSYSAITTAILFVRPYVYRLFGAKMDFEKTAVLAEDYELKGQLENFSAASLSVENGKLLISTKGKKQGSSAISTNLLDLAVLLRLSSSAKKGDIVRYIEI</sequence>
<dbReference type="Gene3D" id="2.40.340.10">
    <property type="entry name" value="MoeA, C-terminal, domain IV"/>
    <property type="match status" value="1"/>
</dbReference>
<dbReference type="Pfam" id="PF00994">
    <property type="entry name" value="MoCF_biosynth"/>
    <property type="match status" value="1"/>
</dbReference>
<dbReference type="PANTHER" id="PTHR10192">
    <property type="entry name" value="MOLYBDOPTERIN BIOSYNTHESIS PROTEIN"/>
    <property type="match status" value="1"/>
</dbReference>
<dbReference type="Gene3D" id="2.170.190.11">
    <property type="entry name" value="Molybdopterin biosynthesis moea protein, domain 3"/>
    <property type="match status" value="1"/>
</dbReference>
<dbReference type="InterPro" id="IPR038987">
    <property type="entry name" value="MoeA-like"/>
</dbReference>
<dbReference type="InterPro" id="IPR005110">
    <property type="entry name" value="MoeA_linker/N"/>
</dbReference>
<feature type="domain" description="MoaB/Mog" evidence="5">
    <location>
        <begin position="179"/>
        <end position="322"/>
    </location>
</feature>
<comment type="function">
    <text evidence="1 4">Catalyzes the insertion of molybdate into adenylated molybdopterin with the concomitant release of AMP.</text>
</comment>
<dbReference type="NCBIfam" id="TIGR00177">
    <property type="entry name" value="molyb_syn"/>
    <property type="match status" value="1"/>
</dbReference>
<keyword evidence="4" id="KW-0808">Transferase</keyword>
<reference evidence="6 7" key="1">
    <citation type="submission" date="2023-06" db="EMBL/GenBank/DDBJ databases">
        <title>Campylobacter magnum sp. nov., isolated from cecal contents of domestic pigs (Sus scrofa domesticus).</title>
        <authorList>
            <person name="Papic B."/>
            <person name="Gruntar I."/>
        </authorList>
    </citation>
    <scope>NUCLEOTIDE SEQUENCE [LARGE SCALE GENOMIC DNA]</scope>
    <source>
        <strain evidence="7">34484-21</strain>
    </source>
</reference>
<proteinExistence type="inferred from homology"/>
<keyword evidence="4" id="KW-0479">Metal-binding</keyword>
<evidence type="ECO:0000313" key="7">
    <source>
        <dbReference type="Proteomes" id="UP001171111"/>
    </source>
</evidence>
<evidence type="ECO:0000256" key="4">
    <source>
        <dbReference type="RuleBase" id="RU365090"/>
    </source>
</evidence>
<dbReference type="InterPro" id="IPR036688">
    <property type="entry name" value="MoeA_C_domain_IV_sf"/>
</dbReference>
<organism evidence="6 7">
    <name type="scientific">Campylobacter magnus</name>
    <dbReference type="NCBI Taxonomy" id="3026462"/>
    <lineage>
        <taxon>Bacteria</taxon>
        <taxon>Pseudomonadati</taxon>
        <taxon>Campylobacterota</taxon>
        <taxon>Epsilonproteobacteria</taxon>
        <taxon>Campylobacterales</taxon>
        <taxon>Campylobacteraceae</taxon>
        <taxon>Campylobacter</taxon>
    </lineage>
</organism>
<dbReference type="SMART" id="SM00852">
    <property type="entry name" value="MoCF_biosynth"/>
    <property type="match status" value="1"/>
</dbReference>